<proteinExistence type="predicted"/>
<dbReference type="EMBL" id="JACMRX010000003">
    <property type="protein sequence ID" value="KAF7992546.1"/>
    <property type="molecule type" value="Genomic_DNA"/>
</dbReference>
<accession>A0A834XTJ3</accession>
<evidence type="ECO:0000313" key="2">
    <source>
        <dbReference type="Proteomes" id="UP000639338"/>
    </source>
</evidence>
<dbReference type="AlphaFoldDB" id="A0A834XTJ3"/>
<protein>
    <submittedName>
        <fullName evidence="1">Uncharacterized protein</fullName>
    </submittedName>
</protein>
<comment type="caution">
    <text evidence="1">The sequence shown here is derived from an EMBL/GenBank/DDBJ whole genome shotgun (WGS) entry which is preliminary data.</text>
</comment>
<keyword evidence="2" id="KW-1185">Reference proteome</keyword>
<sequence>MMHTGSNILPIARFLQLTHTIQAFRGDDTTPSGIMQRSYMCAERIERDDKRTCKYSIVTEFYPGGSSGLFSSLRSGTGNLFKNIKDTSSKVIQSVQQTITRNDELDASYIKSRILVYAISSLWY</sequence>
<reference evidence="1 2" key="1">
    <citation type="submission" date="2020-08" db="EMBL/GenBank/DDBJ databases">
        <title>Aphidius gifuensis genome sequencing and assembly.</title>
        <authorList>
            <person name="Du Z."/>
        </authorList>
    </citation>
    <scope>NUCLEOTIDE SEQUENCE [LARGE SCALE GENOMIC DNA]</scope>
    <source>
        <strain evidence="1">YNYX2018</strain>
        <tissue evidence="1">Adults</tissue>
    </source>
</reference>
<name>A0A834XTJ3_APHGI</name>
<gene>
    <name evidence="1" type="ORF">HCN44_004890</name>
</gene>
<dbReference type="Proteomes" id="UP000639338">
    <property type="component" value="Unassembled WGS sequence"/>
</dbReference>
<evidence type="ECO:0000313" key="1">
    <source>
        <dbReference type="EMBL" id="KAF7992546.1"/>
    </source>
</evidence>
<organism evidence="1 2">
    <name type="scientific">Aphidius gifuensis</name>
    <name type="common">Parasitoid wasp</name>
    <dbReference type="NCBI Taxonomy" id="684658"/>
    <lineage>
        <taxon>Eukaryota</taxon>
        <taxon>Metazoa</taxon>
        <taxon>Ecdysozoa</taxon>
        <taxon>Arthropoda</taxon>
        <taxon>Hexapoda</taxon>
        <taxon>Insecta</taxon>
        <taxon>Pterygota</taxon>
        <taxon>Neoptera</taxon>
        <taxon>Endopterygota</taxon>
        <taxon>Hymenoptera</taxon>
        <taxon>Apocrita</taxon>
        <taxon>Ichneumonoidea</taxon>
        <taxon>Braconidae</taxon>
        <taxon>Aphidiinae</taxon>
        <taxon>Aphidius</taxon>
    </lineage>
</organism>